<dbReference type="Proteomes" id="UP000193884">
    <property type="component" value="Unassembled WGS sequence"/>
</dbReference>
<evidence type="ECO:0008006" key="3">
    <source>
        <dbReference type="Google" id="ProtNLM"/>
    </source>
</evidence>
<protein>
    <recommendedName>
        <fullName evidence="3">Transposase</fullName>
    </recommendedName>
</protein>
<sequence length="70" mass="8077">MPRSFGLWRRVWRLGPPVVEVARPHDVHRNLAMAWRRQARTGALADRSRCSGRMAKSVLRQCALRPTGDR</sequence>
<name>A0ABX3X982_9BRAD</name>
<reference evidence="1 2" key="1">
    <citation type="submission" date="2017-03" db="EMBL/GenBank/DDBJ databases">
        <title>Whole genome sequences of fourteen strains of Bradyrhizobium canariense and one strain of Bradyrhizobium japonicum isolated from Lupinus (Papilionoideae: Genisteae) species in Algeria.</title>
        <authorList>
            <person name="Crovadore J."/>
            <person name="Chekireb D."/>
            <person name="Brachmann A."/>
            <person name="Chablais R."/>
            <person name="Cochard B."/>
            <person name="Lefort F."/>
        </authorList>
    </citation>
    <scope>NUCLEOTIDE SEQUENCE [LARGE SCALE GENOMIC DNA]</scope>
    <source>
        <strain evidence="1 2">UBMAN05</strain>
    </source>
</reference>
<evidence type="ECO:0000313" key="2">
    <source>
        <dbReference type="Proteomes" id="UP000193884"/>
    </source>
</evidence>
<organism evidence="1 2">
    <name type="scientific">Bradyrhizobium canariense</name>
    <dbReference type="NCBI Taxonomy" id="255045"/>
    <lineage>
        <taxon>Bacteria</taxon>
        <taxon>Pseudomonadati</taxon>
        <taxon>Pseudomonadota</taxon>
        <taxon>Alphaproteobacteria</taxon>
        <taxon>Hyphomicrobiales</taxon>
        <taxon>Nitrobacteraceae</taxon>
        <taxon>Bradyrhizobium</taxon>
    </lineage>
</organism>
<evidence type="ECO:0000313" key="1">
    <source>
        <dbReference type="EMBL" id="OSJ32493.1"/>
    </source>
</evidence>
<accession>A0ABX3X982</accession>
<proteinExistence type="predicted"/>
<keyword evidence="2" id="KW-1185">Reference proteome</keyword>
<comment type="caution">
    <text evidence="1">The sequence shown here is derived from an EMBL/GenBank/DDBJ whole genome shotgun (WGS) entry which is preliminary data.</text>
</comment>
<dbReference type="Pfam" id="PF01527">
    <property type="entry name" value="HTH_Tnp_1"/>
    <property type="match status" value="1"/>
</dbReference>
<dbReference type="EMBL" id="NAFK01000142">
    <property type="protein sequence ID" value="OSJ32493.1"/>
    <property type="molecule type" value="Genomic_DNA"/>
</dbReference>
<dbReference type="InterPro" id="IPR002514">
    <property type="entry name" value="Transposase_8"/>
</dbReference>
<gene>
    <name evidence="1" type="ORF">BST63_07825</name>
</gene>